<evidence type="ECO:0000256" key="1">
    <source>
        <dbReference type="SAM" id="MobiDB-lite"/>
    </source>
</evidence>
<sequence>MPPIGAAGHGLATCKGAADCGQGPLQRATGCGKAPCKGATGCGQGPLQRAQSTAANTQGRQAPTGTVAYSVAPAGAADYSATSARGCSLAVRPQGQRQPAARPQISAARSKAIRAAHARGQPTEGQHPPPA</sequence>
<gene>
    <name evidence="2" type="ORF">B296_00055061</name>
</gene>
<accession>A0A426X3K7</accession>
<evidence type="ECO:0000313" key="3">
    <source>
        <dbReference type="Proteomes" id="UP000287651"/>
    </source>
</evidence>
<dbReference type="EMBL" id="AMZH03027732">
    <property type="protein sequence ID" value="RRT34020.1"/>
    <property type="molecule type" value="Genomic_DNA"/>
</dbReference>
<organism evidence="2 3">
    <name type="scientific">Ensete ventricosum</name>
    <name type="common">Abyssinian banana</name>
    <name type="synonym">Musa ensete</name>
    <dbReference type="NCBI Taxonomy" id="4639"/>
    <lineage>
        <taxon>Eukaryota</taxon>
        <taxon>Viridiplantae</taxon>
        <taxon>Streptophyta</taxon>
        <taxon>Embryophyta</taxon>
        <taxon>Tracheophyta</taxon>
        <taxon>Spermatophyta</taxon>
        <taxon>Magnoliopsida</taxon>
        <taxon>Liliopsida</taxon>
        <taxon>Zingiberales</taxon>
        <taxon>Musaceae</taxon>
        <taxon>Ensete</taxon>
    </lineage>
</organism>
<comment type="caution">
    <text evidence="2">The sequence shown here is derived from an EMBL/GenBank/DDBJ whole genome shotgun (WGS) entry which is preliminary data.</text>
</comment>
<dbReference type="AlphaFoldDB" id="A0A426X3K7"/>
<feature type="region of interest" description="Disordered" evidence="1">
    <location>
        <begin position="91"/>
        <end position="131"/>
    </location>
</feature>
<dbReference type="Proteomes" id="UP000287651">
    <property type="component" value="Unassembled WGS sequence"/>
</dbReference>
<proteinExistence type="predicted"/>
<protein>
    <submittedName>
        <fullName evidence="2">Uncharacterized protein</fullName>
    </submittedName>
</protein>
<feature type="compositionally biased region" description="Low complexity" evidence="1">
    <location>
        <begin position="91"/>
        <end position="110"/>
    </location>
</feature>
<evidence type="ECO:0000313" key="2">
    <source>
        <dbReference type="EMBL" id="RRT34020.1"/>
    </source>
</evidence>
<name>A0A426X3K7_ENSVE</name>
<reference evidence="2 3" key="1">
    <citation type="journal article" date="2014" name="Agronomy (Basel)">
        <title>A Draft Genome Sequence for Ensete ventricosum, the Drought-Tolerant Tree Against Hunger.</title>
        <authorList>
            <person name="Harrison J."/>
            <person name="Moore K.A."/>
            <person name="Paszkiewicz K."/>
            <person name="Jones T."/>
            <person name="Grant M."/>
            <person name="Ambacheew D."/>
            <person name="Muzemil S."/>
            <person name="Studholme D.J."/>
        </authorList>
    </citation>
    <scope>NUCLEOTIDE SEQUENCE [LARGE SCALE GENOMIC DNA]</scope>
</reference>